<proteinExistence type="predicted"/>
<organism evidence="1 2">
    <name type="scientific">Popillia japonica</name>
    <name type="common">Japanese beetle</name>
    <dbReference type="NCBI Taxonomy" id="7064"/>
    <lineage>
        <taxon>Eukaryota</taxon>
        <taxon>Metazoa</taxon>
        <taxon>Ecdysozoa</taxon>
        <taxon>Arthropoda</taxon>
        <taxon>Hexapoda</taxon>
        <taxon>Insecta</taxon>
        <taxon>Pterygota</taxon>
        <taxon>Neoptera</taxon>
        <taxon>Endopterygota</taxon>
        <taxon>Coleoptera</taxon>
        <taxon>Polyphaga</taxon>
        <taxon>Scarabaeiformia</taxon>
        <taxon>Scarabaeidae</taxon>
        <taxon>Rutelinae</taxon>
        <taxon>Popillia</taxon>
    </lineage>
</organism>
<name>A0AAW1MA30_POPJA</name>
<gene>
    <name evidence="1" type="ORF">QE152_g7561</name>
</gene>
<keyword evidence="2" id="KW-1185">Reference proteome</keyword>
<sequence length="154" mass="17918">MNPLQRFLLENELGLTQHRQLRLHKRILRDESNPFHLADKQSVELSRVNEELMQYSFLHLTPGMAGVRTTIISPQERILAVLRFFATGIYQRDIGKEHLLSQNQQNISWCIHEVAEVIVRVLLDILPIQRICAHIVLLLLYNSFNGQSEKLTLL</sequence>
<evidence type="ECO:0000313" key="2">
    <source>
        <dbReference type="Proteomes" id="UP001458880"/>
    </source>
</evidence>
<dbReference type="AlphaFoldDB" id="A0AAW1MA30"/>
<reference evidence="1 2" key="1">
    <citation type="journal article" date="2024" name="BMC Genomics">
        <title>De novo assembly and annotation of Popillia japonica's genome with initial clues to its potential as an invasive pest.</title>
        <authorList>
            <person name="Cucini C."/>
            <person name="Boschi S."/>
            <person name="Funari R."/>
            <person name="Cardaioli E."/>
            <person name="Iannotti N."/>
            <person name="Marturano G."/>
            <person name="Paoli F."/>
            <person name="Bruttini M."/>
            <person name="Carapelli A."/>
            <person name="Frati F."/>
            <person name="Nardi F."/>
        </authorList>
    </citation>
    <scope>NUCLEOTIDE SEQUENCE [LARGE SCALE GENOMIC DNA]</scope>
    <source>
        <strain evidence="1">DMR45628</strain>
    </source>
</reference>
<protein>
    <submittedName>
        <fullName evidence="1">Uncharacterized protein</fullName>
    </submittedName>
</protein>
<accession>A0AAW1MA30</accession>
<dbReference type="EMBL" id="JASPKY010000055">
    <property type="protein sequence ID" value="KAK9744707.1"/>
    <property type="molecule type" value="Genomic_DNA"/>
</dbReference>
<evidence type="ECO:0000313" key="1">
    <source>
        <dbReference type="EMBL" id="KAK9744707.1"/>
    </source>
</evidence>
<dbReference type="Proteomes" id="UP001458880">
    <property type="component" value="Unassembled WGS sequence"/>
</dbReference>
<comment type="caution">
    <text evidence="1">The sequence shown here is derived from an EMBL/GenBank/DDBJ whole genome shotgun (WGS) entry which is preliminary data.</text>
</comment>